<dbReference type="GO" id="GO:0005524">
    <property type="term" value="F:ATP binding"/>
    <property type="evidence" value="ECO:0007669"/>
    <property type="project" value="UniProtKB-UniRule"/>
</dbReference>
<feature type="binding site" evidence="10">
    <location>
        <position position="951"/>
    </location>
    <ligand>
        <name>ATP</name>
        <dbReference type="ChEBI" id="CHEBI:30616"/>
    </ligand>
</feature>
<dbReference type="InterPro" id="IPR000719">
    <property type="entry name" value="Prot_kinase_dom"/>
</dbReference>
<feature type="domain" description="Protein kinase" evidence="12">
    <location>
        <begin position="922"/>
        <end position="1187"/>
    </location>
</feature>
<feature type="compositionally biased region" description="Basic and acidic residues" evidence="11">
    <location>
        <begin position="215"/>
        <end position="224"/>
    </location>
</feature>
<dbReference type="Gene3D" id="1.10.510.10">
    <property type="entry name" value="Transferase(Phosphotransferase) domain 1"/>
    <property type="match status" value="1"/>
</dbReference>
<dbReference type="FunFam" id="3.30.200.20:FF:000387">
    <property type="entry name" value="Serine/threonine-protein kinase STE11"/>
    <property type="match status" value="1"/>
</dbReference>
<evidence type="ECO:0000256" key="5">
    <source>
        <dbReference type="ARBA" id="ARBA00022741"/>
    </source>
</evidence>
<dbReference type="AlphaFoldDB" id="A0A2R6NNX9"/>
<name>A0A2R6NNX9_9APHY</name>
<feature type="region of interest" description="Disordered" evidence="11">
    <location>
        <begin position="150"/>
        <end position="444"/>
    </location>
</feature>
<keyword evidence="6" id="KW-0418">Kinase</keyword>
<evidence type="ECO:0000256" key="7">
    <source>
        <dbReference type="ARBA" id="ARBA00022840"/>
    </source>
</evidence>
<dbReference type="EMBL" id="MLYV02001019">
    <property type="protein sequence ID" value="PSR74128.1"/>
    <property type="molecule type" value="Genomic_DNA"/>
</dbReference>
<feature type="region of interest" description="Disordered" evidence="11">
    <location>
        <begin position="664"/>
        <end position="726"/>
    </location>
</feature>
<evidence type="ECO:0000256" key="10">
    <source>
        <dbReference type="PROSITE-ProRule" id="PRU10141"/>
    </source>
</evidence>
<dbReference type="SUPFAM" id="SSF56112">
    <property type="entry name" value="Protein kinase-like (PK-like)"/>
    <property type="match status" value="1"/>
</dbReference>
<dbReference type="Gene3D" id="1.10.150.50">
    <property type="entry name" value="Transcription Factor, Ets-1"/>
    <property type="match status" value="1"/>
</dbReference>
<feature type="compositionally biased region" description="Polar residues" evidence="11">
    <location>
        <begin position="339"/>
        <end position="353"/>
    </location>
</feature>
<gene>
    <name evidence="14" type="ORF">PHLCEN_2v10084</name>
</gene>
<dbReference type="SMART" id="SM01304">
    <property type="entry name" value="Ras_bdg_2"/>
    <property type="match status" value="1"/>
</dbReference>
<dbReference type="FunFam" id="1.10.510.10:FF:000334">
    <property type="entry name" value="Serine/threonine-protein kinase STE11"/>
    <property type="match status" value="1"/>
</dbReference>
<evidence type="ECO:0000256" key="11">
    <source>
        <dbReference type="SAM" id="MobiDB-lite"/>
    </source>
</evidence>
<dbReference type="InterPro" id="IPR001660">
    <property type="entry name" value="SAM"/>
</dbReference>
<evidence type="ECO:0000256" key="3">
    <source>
        <dbReference type="ARBA" id="ARBA00022527"/>
    </source>
</evidence>
<dbReference type="PROSITE" id="PS00107">
    <property type="entry name" value="PROTEIN_KINASE_ATP"/>
    <property type="match status" value="1"/>
</dbReference>
<dbReference type="InterPro" id="IPR017441">
    <property type="entry name" value="Protein_kinase_ATP_BS"/>
</dbReference>
<keyword evidence="15" id="KW-1185">Reference proteome</keyword>
<evidence type="ECO:0000256" key="2">
    <source>
        <dbReference type="ARBA" id="ARBA00012406"/>
    </source>
</evidence>
<feature type="compositionally biased region" description="Acidic residues" evidence="11">
    <location>
        <begin position="874"/>
        <end position="907"/>
    </location>
</feature>
<organism evidence="14 15">
    <name type="scientific">Hermanssonia centrifuga</name>
    <dbReference type="NCBI Taxonomy" id="98765"/>
    <lineage>
        <taxon>Eukaryota</taxon>
        <taxon>Fungi</taxon>
        <taxon>Dikarya</taxon>
        <taxon>Basidiomycota</taxon>
        <taxon>Agaricomycotina</taxon>
        <taxon>Agaricomycetes</taxon>
        <taxon>Polyporales</taxon>
        <taxon>Meruliaceae</taxon>
        <taxon>Hermanssonia</taxon>
    </lineage>
</organism>
<keyword evidence="4" id="KW-0808">Transferase</keyword>
<dbReference type="PROSITE" id="PS50105">
    <property type="entry name" value="SAM_DOMAIN"/>
    <property type="match status" value="1"/>
</dbReference>
<feature type="region of interest" description="Disordered" evidence="11">
    <location>
        <begin position="606"/>
        <end position="639"/>
    </location>
</feature>
<dbReference type="PANTHER" id="PTHR11584">
    <property type="entry name" value="SERINE/THREONINE PROTEIN KINASE"/>
    <property type="match status" value="1"/>
</dbReference>
<evidence type="ECO:0000256" key="6">
    <source>
        <dbReference type="ARBA" id="ARBA00022777"/>
    </source>
</evidence>
<comment type="similarity">
    <text evidence="1">Belongs to the protein kinase superfamily. STE Ser/Thr protein kinase family. MAP kinase kinase kinase subfamily.</text>
</comment>
<feature type="compositionally biased region" description="Low complexity" evidence="11">
    <location>
        <begin position="241"/>
        <end position="259"/>
    </location>
</feature>
<comment type="catalytic activity">
    <reaction evidence="8">
        <text>L-threonyl-[protein] + ATP = O-phospho-L-threonyl-[protein] + ADP + H(+)</text>
        <dbReference type="Rhea" id="RHEA:46608"/>
        <dbReference type="Rhea" id="RHEA-COMP:11060"/>
        <dbReference type="Rhea" id="RHEA-COMP:11605"/>
        <dbReference type="ChEBI" id="CHEBI:15378"/>
        <dbReference type="ChEBI" id="CHEBI:30013"/>
        <dbReference type="ChEBI" id="CHEBI:30616"/>
        <dbReference type="ChEBI" id="CHEBI:61977"/>
        <dbReference type="ChEBI" id="CHEBI:456216"/>
        <dbReference type="EC" id="2.7.11.25"/>
    </reaction>
</comment>
<evidence type="ECO:0000259" key="13">
    <source>
        <dbReference type="PROSITE" id="PS50105"/>
    </source>
</evidence>
<evidence type="ECO:0000256" key="4">
    <source>
        <dbReference type="ARBA" id="ARBA00022679"/>
    </source>
</evidence>
<reference evidence="14 15" key="1">
    <citation type="submission" date="2018-02" db="EMBL/GenBank/DDBJ databases">
        <title>Genome sequence of the basidiomycete white-rot fungus Phlebia centrifuga.</title>
        <authorList>
            <person name="Granchi Z."/>
            <person name="Peng M."/>
            <person name="de Vries R.P."/>
            <person name="Hilden K."/>
            <person name="Makela M.R."/>
            <person name="Grigoriev I."/>
            <person name="Riley R."/>
        </authorList>
    </citation>
    <scope>NUCLEOTIDE SEQUENCE [LARGE SCALE GENOMIC DNA]</scope>
    <source>
        <strain evidence="14 15">FBCC195</strain>
    </source>
</reference>
<evidence type="ECO:0000256" key="1">
    <source>
        <dbReference type="ARBA" id="ARBA00006529"/>
    </source>
</evidence>
<keyword evidence="7 10" id="KW-0067">ATP-binding</keyword>
<feature type="compositionally biased region" description="Low complexity" evidence="11">
    <location>
        <begin position="666"/>
        <end position="675"/>
    </location>
</feature>
<comment type="caution">
    <text evidence="14">The sequence shown here is derived from an EMBL/GenBank/DDBJ whole genome shotgun (WGS) entry which is preliminary data.</text>
</comment>
<dbReference type="PROSITE" id="PS50011">
    <property type="entry name" value="PROTEIN_KINASE_DOM"/>
    <property type="match status" value="1"/>
</dbReference>
<dbReference type="OrthoDB" id="266718at2759"/>
<dbReference type="SMART" id="SM00454">
    <property type="entry name" value="SAM"/>
    <property type="match status" value="1"/>
</dbReference>
<dbReference type="GO" id="GO:0004709">
    <property type="term" value="F:MAP kinase kinase kinase activity"/>
    <property type="evidence" value="ECO:0007669"/>
    <property type="project" value="UniProtKB-EC"/>
</dbReference>
<dbReference type="CDD" id="cd09534">
    <property type="entry name" value="SAM_Ste11_fungal"/>
    <property type="match status" value="1"/>
</dbReference>
<dbReference type="STRING" id="98765.A0A2R6NNX9"/>
<dbReference type="InterPro" id="IPR008271">
    <property type="entry name" value="Ser/Thr_kinase_AS"/>
</dbReference>
<evidence type="ECO:0000256" key="9">
    <source>
        <dbReference type="ARBA" id="ARBA00048329"/>
    </source>
</evidence>
<dbReference type="InterPro" id="IPR013761">
    <property type="entry name" value="SAM/pointed_sf"/>
</dbReference>
<evidence type="ECO:0000259" key="12">
    <source>
        <dbReference type="PROSITE" id="PS50011"/>
    </source>
</evidence>
<evidence type="ECO:0000313" key="15">
    <source>
        <dbReference type="Proteomes" id="UP000186601"/>
    </source>
</evidence>
<feature type="compositionally biased region" description="Polar residues" evidence="11">
    <location>
        <begin position="361"/>
        <end position="372"/>
    </location>
</feature>
<feature type="compositionally biased region" description="Pro residues" evidence="11">
    <location>
        <begin position="227"/>
        <end position="236"/>
    </location>
</feature>
<keyword evidence="3" id="KW-0723">Serine/threonine-protein kinase</keyword>
<feature type="compositionally biased region" description="Polar residues" evidence="11">
    <location>
        <begin position="695"/>
        <end position="726"/>
    </location>
</feature>
<comment type="catalytic activity">
    <reaction evidence="9">
        <text>L-seryl-[protein] + ATP = O-phospho-L-seryl-[protein] + ADP + H(+)</text>
        <dbReference type="Rhea" id="RHEA:17989"/>
        <dbReference type="Rhea" id="RHEA-COMP:9863"/>
        <dbReference type="Rhea" id="RHEA-COMP:11604"/>
        <dbReference type="ChEBI" id="CHEBI:15378"/>
        <dbReference type="ChEBI" id="CHEBI:29999"/>
        <dbReference type="ChEBI" id="CHEBI:30616"/>
        <dbReference type="ChEBI" id="CHEBI:83421"/>
        <dbReference type="ChEBI" id="CHEBI:456216"/>
        <dbReference type="EC" id="2.7.11.25"/>
    </reaction>
</comment>
<feature type="compositionally biased region" description="Polar residues" evidence="11">
    <location>
        <begin position="150"/>
        <end position="163"/>
    </location>
</feature>
<feature type="region of interest" description="Disordered" evidence="11">
    <location>
        <begin position="1"/>
        <end position="29"/>
    </location>
</feature>
<dbReference type="InterPro" id="IPR011009">
    <property type="entry name" value="Kinase-like_dom_sf"/>
</dbReference>
<dbReference type="PROSITE" id="PS00108">
    <property type="entry name" value="PROTEIN_KINASE_ST"/>
    <property type="match status" value="1"/>
</dbReference>
<feature type="compositionally biased region" description="Pro residues" evidence="11">
    <location>
        <begin position="260"/>
        <end position="275"/>
    </location>
</feature>
<evidence type="ECO:0000256" key="8">
    <source>
        <dbReference type="ARBA" id="ARBA00047559"/>
    </source>
</evidence>
<dbReference type="SMART" id="SM00220">
    <property type="entry name" value="S_TKc"/>
    <property type="match status" value="1"/>
</dbReference>
<accession>A0A2R6NNX9</accession>
<dbReference type="SUPFAM" id="SSF47769">
    <property type="entry name" value="SAM/Pointed domain"/>
    <property type="match status" value="1"/>
</dbReference>
<feature type="compositionally biased region" description="Polar residues" evidence="11">
    <location>
        <begin position="404"/>
        <end position="414"/>
    </location>
</feature>
<feature type="compositionally biased region" description="Low complexity" evidence="11">
    <location>
        <begin position="18"/>
        <end position="29"/>
    </location>
</feature>
<dbReference type="PANTHER" id="PTHR11584:SF369">
    <property type="entry name" value="MITOGEN-ACTIVATED PROTEIN KINASE KINASE KINASE 19-RELATED"/>
    <property type="match status" value="1"/>
</dbReference>
<feature type="region of interest" description="Disordered" evidence="11">
    <location>
        <begin position="545"/>
        <end position="589"/>
    </location>
</feature>
<evidence type="ECO:0000313" key="14">
    <source>
        <dbReference type="EMBL" id="PSR74128.1"/>
    </source>
</evidence>
<proteinExistence type="inferred from homology"/>
<sequence length="1196" mass="129685">MTAVLSNGNGLHAPDDYSQPVSQASSPASPSASFIIQQTHLPSINLSAPVYGDRLSQPGTPTSIHSNASIDPPQGVSFAEYLRMWMDDHVNVWLSSIKCGHLSPIFRANDIRGDVLLELDQMTLKEMGILSVGDRVRVVAGVKKLRQRCSSSSNALSTITNRSLGGEHSRSGSQGGDNGSYSSTVSRNGVRRLDNARPAPLHLTPGVGTDGLPRLVRDGQDSARSHAPPPIRPLPQPNQNSSSSSSTPTIHTPSSRPSLPSIPPVPRSQPPPVPNARPSRSHLVPPSQLSGRRTPTLPEPPAFNTNQPLPPAPNANLLTPTHDTRAAPNGARPIRSPSPLHNSQLPNRNITRSPNEHGRNASLSVSSSTGKSPSRPIPGNSSHPYALQASASQQTALSPIAEGFNNSLRNASGTPSPPTAGGSSYRGFTRPGTPSHAPSLDDIRRKVVKFSMPDEGKSSMIQVLDCSGGAEILERALKKLRGFDDGPTNVEVIDGGLVVDGWAAFLDDSQRSPLTEAQIMSICQAPPDDPAREHGLTLRQLDRNRRLRLSPTSPHLTAFPRASGSTETLSESLLTPEEHASPTPGTKAYKRASSISILSGLGVQIPDAPSSSSISPTQESPSKSPGRKGKLRNFFGQRPPSELITTHLAEYFPFTEKKVLERTRRQSMMRSSSGMGLVGRRDSIVSWNPPPRMQSRFSSSTQGSQTAAGSPRNSVASRNSISGSYHTRPSIPTFEEAVAPPTPPRVSVSTEDGRFFDATQDAEEIESRASKRISRPHLLPPVAFPSESLAESLNLIGSRPDSIMSNASKRFSLITELRSKRDRSDTASMLTVDEITAEVESRRESIDIKDFEEADGWTAVDSSEADTGSIKEVPEDEYEEEEEEEEDDEYEEEEDDDADDTVIDEDEPGKAITSHGEKTIKWIKGALIGAGSFGKVYLGMDASTGLLMAVKQVELPTGSAPNEERKKSMLSALEREIELLKDLHHENIVQYHSSSAEDDYLNIFLEYVPGGSVTSLLRNYGAFEEPLVRNWVRQILLGLNYLHERDIIHRDIKGANMLVDNKGGIKISDFGISKKVEDNLMAPGNRAHRPSLQGSVFWMAPEVVKQTAYTQKADIWSVGCLVVEMLTGEHPYPQLSQMQAIFKIGMSSKPTIPADISSDAENFLQRTFELNHEARPSAAELLKHPWIANLPPPLGA</sequence>
<keyword evidence="5 10" id="KW-0547">Nucleotide-binding</keyword>
<dbReference type="Pfam" id="PF07647">
    <property type="entry name" value="SAM_2"/>
    <property type="match status" value="1"/>
</dbReference>
<dbReference type="Pfam" id="PF00069">
    <property type="entry name" value="Pkinase"/>
    <property type="match status" value="1"/>
</dbReference>
<feature type="region of interest" description="Disordered" evidence="11">
    <location>
        <begin position="853"/>
        <end position="914"/>
    </location>
</feature>
<feature type="compositionally biased region" description="Low complexity" evidence="11">
    <location>
        <begin position="386"/>
        <end position="398"/>
    </location>
</feature>
<dbReference type="EC" id="2.7.11.25" evidence="2"/>
<feature type="compositionally biased region" description="Low complexity" evidence="11">
    <location>
        <begin position="606"/>
        <end position="624"/>
    </location>
</feature>
<dbReference type="InterPro" id="IPR029458">
    <property type="entry name" value="Ras-bd_By2"/>
</dbReference>
<dbReference type="Proteomes" id="UP000186601">
    <property type="component" value="Unassembled WGS sequence"/>
</dbReference>
<feature type="domain" description="SAM" evidence="13">
    <location>
        <begin position="85"/>
        <end position="148"/>
    </location>
</feature>
<protein>
    <recommendedName>
        <fullName evidence="2">mitogen-activated protein kinase kinase kinase</fullName>
        <ecNumber evidence="2">2.7.11.25</ecNumber>
    </recommendedName>
</protein>
<feature type="compositionally biased region" description="Low complexity" evidence="11">
    <location>
        <begin position="565"/>
        <end position="575"/>
    </location>
</feature>